<dbReference type="PROSITE" id="PS51084">
    <property type="entry name" value="HIT_2"/>
    <property type="match status" value="1"/>
</dbReference>
<dbReference type="Gene3D" id="3.30.428.10">
    <property type="entry name" value="HIT-like"/>
    <property type="match status" value="1"/>
</dbReference>
<evidence type="ECO:0000256" key="1">
    <source>
        <dbReference type="PIRSR" id="PIRSR601310-1"/>
    </source>
</evidence>
<keyword evidence="6" id="KW-1185">Reference proteome</keyword>
<protein>
    <submittedName>
        <fullName evidence="5">Histidine triad (HIT) family protein</fullName>
    </submittedName>
</protein>
<dbReference type="GO" id="GO:0003824">
    <property type="term" value="F:catalytic activity"/>
    <property type="evidence" value="ECO:0007669"/>
    <property type="project" value="InterPro"/>
</dbReference>
<evidence type="ECO:0000256" key="2">
    <source>
        <dbReference type="PIRSR" id="PIRSR601310-3"/>
    </source>
</evidence>
<accession>A0A975BAA9</accession>
<dbReference type="PRINTS" id="PR00332">
    <property type="entry name" value="HISTRIAD"/>
</dbReference>
<sequence length="114" mass="12922">MEKTCLFCNIANNQTEKFLYENDKLVVFKDIKPSAPVHLLIVPKKHIRSINDISEFDGLLIGEMMIAAKKMAEEQGIAKSGYKLLFNVEKGGGQVIFHLHLHLIGGWKSREKNL</sequence>
<dbReference type="KEGG" id="dli:dnl_39980"/>
<organism evidence="5 6">
    <name type="scientific">Desulfonema limicola</name>
    <dbReference type="NCBI Taxonomy" id="45656"/>
    <lineage>
        <taxon>Bacteria</taxon>
        <taxon>Pseudomonadati</taxon>
        <taxon>Thermodesulfobacteriota</taxon>
        <taxon>Desulfobacteria</taxon>
        <taxon>Desulfobacterales</taxon>
        <taxon>Desulfococcaceae</taxon>
        <taxon>Desulfonema</taxon>
    </lineage>
</organism>
<dbReference type="CDD" id="cd01276">
    <property type="entry name" value="PKCI_related"/>
    <property type="match status" value="1"/>
</dbReference>
<dbReference type="PROSITE" id="PS00892">
    <property type="entry name" value="HIT_1"/>
    <property type="match status" value="1"/>
</dbReference>
<dbReference type="RefSeq" id="WP_207687665.1">
    <property type="nucleotide sequence ID" value="NZ_CP061799.1"/>
</dbReference>
<evidence type="ECO:0000256" key="3">
    <source>
        <dbReference type="PROSITE-ProRule" id="PRU00464"/>
    </source>
</evidence>
<dbReference type="Proteomes" id="UP000663720">
    <property type="component" value="Chromosome"/>
</dbReference>
<feature type="short sequence motif" description="Histidine triad motif" evidence="2 3">
    <location>
        <begin position="98"/>
        <end position="102"/>
    </location>
</feature>
<dbReference type="EMBL" id="CP061799">
    <property type="protein sequence ID" value="QTA81655.1"/>
    <property type="molecule type" value="Genomic_DNA"/>
</dbReference>
<feature type="domain" description="HIT" evidence="4">
    <location>
        <begin position="6"/>
        <end position="114"/>
    </location>
</feature>
<reference evidence="5" key="1">
    <citation type="journal article" date="2021" name="Microb. Physiol.">
        <title>Proteogenomic Insights into the Physiology of Marine, Sulfate-Reducing, Filamentous Desulfonema limicola and Desulfonema magnum.</title>
        <authorList>
            <person name="Schnaars V."/>
            <person name="Wohlbrand L."/>
            <person name="Scheve S."/>
            <person name="Hinrichs C."/>
            <person name="Reinhardt R."/>
            <person name="Rabus R."/>
        </authorList>
    </citation>
    <scope>NUCLEOTIDE SEQUENCE</scope>
    <source>
        <strain evidence="5">5ac10</strain>
    </source>
</reference>
<name>A0A975BAA9_9BACT</name>
<dbReference type="InterPro" id="IPR011146">
    <property type="entry name" value="HIT-like"/>
</dbReference>
<dbReference type="SUPFAM" id="SSF54197">
    <property type="entry name" value="HIT-like"/>
    <property type="match status" value="1"/>
</dbReference>
<evidence type="ECO:0000313" key="6">
    <source>
        <dbReference type="Proteomes" id="UP000663720"/>
    </source>
</evidence>
<dbReference type="InterPro" id="IPR019808">
    <property type="entry name" value="Histidine_triad_CS"/>
</dbReference>
<dbReference type="InterPro" id="IPR001310">
    <property type="entry name" value="Histidine_triad_HIT"/>
</dbReference>
<dbReference type="Pfam" id="PF11969">
    <property type="entry name" value="DcpS_C"/>
    <property type="match status" value="1"/>
</dbReference>
<dbReference type="InterPro" id="IPR036265">
    <property type="entry name" value="HIT-like_sf"/>
</dbReference>
<dbReference type="AlphaFoldDB" id="A0A975BAA9"/>
<dbReference type="PANTHER" id="PTHR23089">
    <property type="entry name" value="HISTIDINE TRIAD HIT PROTEIN"/>
    <property type="match status" value="1"/>
</dbReference>
<evidence type="ECO:0000259" key="4">
    <source>
        <dbReference type="PROSITE" id="PS51084"/>
    </source>
</evidence>
<feature type="active site" description="Tele-AMP-histidine intermediate" evidence="1">
    <location>
        <position position="100"/>
    </location>
</feature>
<gene>
    <name evidence="5" type="ORF">dnl_39980</name>
</gene>
<evidence type="ECO:0000313" key="5">
    <source>
        <dbReference type="EMBL" id="QTA81655.1"/>
    </source>
</evidence>
<proteinExistence type="predicted"/>